<dbReference type="RefSeq" id="WP_133756195.1">
    <property type="nucleotide sequence ID" value="NZ_SOBW01000007.1"/>
</dbReference>
<proteinExistence type="predicted"/>
<evidence type="ECO:0000256" key="1">
    <source>
        <dbReference type="SAM" id="Phobius"/>
    </source>
</evidence>
<sequence>MGGIAEVLAEILMIFQDFKFWIKRRQQRDCVKESEHQKKKFWAPTKHIVLILLIIIPSLFFVRIYLFLNGNSEKQTLKKLNEVVLLLGHEKQTNGTYPEQLNSIMRNNPLLRDAITDHWNREFEYCRQDSGKSYHIFSKGKDGISETEDDVILK</sequence>
<dbReference type="Pfam" id="PF08334">
    <property type="entry name" value="T2SSG"/>
    <property type="match status" value="1"/>
</dbReference>
<name>A0A4V3F923_9FLAO</name>
<dbReference type="OrthoDB" id="1447786at2"/>
<feature type="transmembrane region" description="Helical" evidence="1">
    <location>
        <begin position="48"/>
        <end position="68"/>
    </location>
</feature>
<organism evidence="3 4">
    <name type="scientific">Gelidibacter sediminis</name>
    <dbReference type="NCBI Taxonomy" id="1608710"/>
    <lineage>
        <taxon>Bacteria</taxon>
        <taxon>Pseudomonadati</taxon>
        <taxon>Bacteroidota</taxon>
        <taxon>Flavobacteriia</taxon>
        <taxon>Flavobacteriales</taxon>
        <taxon>Flavobacteriaceae</taxon>
        <taxon>Gelidibacter</taxon>
    </lineage>
</organism>
<keyword evidence="1" id="KW-0472">Membrane</keyword>
<keyword evidence="4" id="KW-1185">Reference proteome</keyword>
<evidence type="ECO:0000313" key="3">
    <source>
        <dbReference type="EMBL" id="TDU42676.1"/>
    </source>
</evidence>
<dbReference type="Gene3D" id="3.30.700.10">
    <property type="entry name" value="Glycoprotein, Type 4 Pilin"/>
    <property type="match status" value="1"/>
</dbReference>
<keyword evidence="1" id="KW-1133">Transmembrane helix</keyword>
<feature type="domain" description="Type II secretion system protein GspG C-terminal" evidence="2">
    <location>
        <begin position="107"/>
        <end position="150"/>
    </location>
</feature>
<reference evidence="3 4" key="1">
    <citation type="submission" date="2019-03" db="EMBL/GenBank/DDBJ databases">
        <title>Genomic Encyclopedia of Archaeal and Bacterial Type Strains, Phase II (KMG-II): from individual species to whole genera.</title>
        <authorList>
            <person name="Goeker M."/>
        </authorList>
    </citation>
    <scope>NUCLEOTIDE SEQUENCE [LARGE SCALE GENOMIC DNA]</scope>
    <source>
        <strain evidence="3 4">DSM 28135</strain>
    </source>
</reference>
<protein>
    <submittedName>
        <fullName evidence="3">Type II secretion system (T2SS) protein G</fullName>
    </submittedName>
</protein>
<comment type="caution">
    <text evidence="3">The sequence shown here is derived from an EMBL/GenBank/DDBJ whole genome shotgun (WGS) entry which is preliminary data.</text>
</comment>
<dbReference type="InterPro" id="IPR013545">
    <property type="entry name" value="T2SS_protein-GspG_C"/>
</dbReference>
<dbReference type="InterPro" id="IPR045584">
    <property type="entry name" value="Pilin-like"/>
</dbReference>
<accession>A0A4V3F923</accession>
<keyword evidence="1" id="KW-0812">Transmembrane</keyword>
<evidence type="ECO:0000259" key="2">
    <source>
        <dbReference type="Pfam" id="PF08334"/>
    </source>
</evidence>
<dbReference type="SUPFAM" id="SSF54523">
    <property type="entry name" value="Pili subunits"/>
    <property type="match status" value="1"/>
</dbReference>
<gene>
    <name evidence="3" type="ORF">BXY82_0069</name>
</gene>
<dbReference type="Proteomes" id="UP000294689">
    <property type="component" value="Unassembled WGS sequence"/>
</dbReference>
<evidence type="ECO:0000313" key="4">
    <source>
        <dbReference type="Proteomes" id="UP000294689"/>
    </source>
</evidence>
<dbReference type="EMBL" id="SOBW01000007">
    <property type="protein sequence ID" value="TDU42676.1"/>
    <property type="molecule type" value="Genomic_DNA"/>
</dbReference>
<dbReference type="AlphaFoldDB" id="A0A4V3F923"/>